<keyword evidence="2" id="KW-0812">Transmembrane</keyword>
<evidence type="ECO:0000256" key="2">
    <source>
        <dbReference type="SAM" id="Phobius"/>
    </source>
</evidence>
<dbReference type="AlphaFoldDB" id="B0RYH2"/>
<feature type="region of interest" description="Disordered" evidence="1">
    <location>
        <begin position="148"/>
        <end position="174"/>
    </location>
</feature>
<keyword evidence="2" id="KW-0472">Membrane</keyword>
<dbReference type="EMBL" id="AM920689">
    <property type="protein sequence ID" value="CAP52692.1"/>
    <property type="molecule type" value="Genomic_DNA"/>
</dbReference>
<reference evidence="3 4" key="1">
    <citation type="journal article" date="2008" name="J. Biotechnol.">
        <title>The genome of Xanthomonas campestris pv. campestris B100 and its use for the reconstruction of metabolic pathways involved in xanthan biosynthesis.</title>
        <authorList>
            <person name="Vorholter F.J."/>
            <person name="Schneiker S."/>
            <person name="Goesmann A."/>
            <person name="Krause L."/>
            <person name="Bekel T."/>
            <person name="Kaiser O."/>
            <person name="Linke B."/>
            <person name="Patschkowski T."/>
            <person name="Ruckert C."/>
            <person name="Schmid J."/>
            <person name="Sidhu V.K."/>
            <person name="Sieber V."/>
            <person name="Tauch A."/>
            <person name="Watt S.A."/>
            <person name="Weisshaar B."/>
            <person name="Becker A."/>
            <person name="Niehaus K."/>
            <person name="Puhler A."/>
        </authorList>
    </citation>
    <scope>NUCLEOTIDE SEQUENCE [LARGE SCALE GENOMIC DNA]</scope>
    <source>
        <strain evidence="3 4">B100</strain>
    </source>
</reference>
<name>B0RYH2_XANCB</name>
<dbReference type="InterPro" id="IPR010654">
    <property type="entry name" value="Phage_lambda_tail_I"/>
</dbReference>
<accession>B0RYH2</accession>
<evidence type="ECO:0000313" key="4">
    <source>
        <dbReference type="Proteomes" id="UP000001188"/>
    </source>
</evidence>
<proteinExistence type="predicted"/>
<evidence type="ECO:0000313" key="3">
    <source>
        <dbReference type="EMBL" id="CAP52692.1"/>
    </source>
</evidence>
<protein>
    <submittedName>
        <fullName evidence="3">Phage tail assembly protein I</fullName>
    </submittedName>
</protein>
<sequence>MTTVIPKVSTVRLYGVLRAKFGKEFRLAVASPAEAIRALSLQLPGFQAFLMGAKDRGLTFAVFNGRRNLSEDQLHDPPGDDAIRIAPVLQGSKRGGTLQTIMGAVLVVVGAAINIISQGSLAMIGTPLINAGIAMVIGGVVQMLSPTQKGLGTQDSPDNRPSYAFNGPVNTQAQGNPVPATYGDTWTGSAVISGGIFAEDQT</sequence>
<feature type="transmembrane region" description="Helical" evidence="2">
    <location>
        <begin position="122"/>
        <end position="141"/>
    </location>
</feature>
<dbReference type="Pfam" id="PF06805">
    <property type="entry name" value="Lambda_tail_I"/>
    <property type="match status" value="1"/>
</dbReference>
<organism evidence="3 4">
    <name type="scientific">Xanthomonas campestris pv. campestris (strain B100)</name>
    <dbReference type="NCBI Taxonomy" id="509169"/>
    <lineage>
        <taxon>Bacteria</taxon>
        <taxon>Pseudomonadati</taxon>
        <taxon>Pseudomonadota</taxon>
        <taxon>Gammaproteobacteria</taxon>
        <taxon>Lysobacterales</taxon>
        <taxon>Lysobacteraceae</taxon>
        <taxon>Xanthomonas</taxon>
    </lineage>
</organism>
<evidence type="ECO:0000256" key="1">
    <source>
        <dbReference type="SAM" id="MobiDB-lite"/>
    </source>
</evidence>
<feature type="transmembrane region" description="Helical" evidence="2">
    <location>
        <begin position="98"/>
        <end position="116"/>
    </location>
</feature>
<gene>
    <name evidence="3" type="ORF">XCCB100_3327</name>
</gene>
<dbReference type="KEGG" id="xca:xcc-b100_3327"/>
<dbReference type="Proteomes" id="UP000001188">
    <property type="component" value="Chromosome"/>
</dbReference>
<keyword evidence="2" id="KW-1133">Transmembrane helix</keyword>
<dbReference type="HOGENOM" id="CLU_099041_0_0_6"/>